<feature type="transmembrane region" description="Helical" evidence="1">
    <location>
        <begin position="90"/>
        <end position="113"/>
    </location>
</feature>
<name>A0A1F5MJB6_9BACT</name>
<evidence type="ECO:0008006" key="4">
    <source>
        <dbReference type="Google" id="ProtNLM"/>
    </source>
</evidence>
<feature type="transmembrane region" description="Helical" evidence="1">
    <location>
        <begin position="177"/>
        <end position="195"/>
    </location>
</feature>
<organism evidence="2 3">
    <name type="scientific">Candidatus Daviesbacteria bacterium RIFCSPLOWO2_01_FULL_40_24</name>
    <dbReference type="NCBI Taxonomy" id="1797787"/>
    <lineage>
        <taxon>Bacteria</taxon>
        <taxon>Candidatus Daviesiibacteriota</taxon>
    </lineage>
</organism>
<dbReference type="AlphaFoldDB" id="A0A1F5MJB6"/>
<keyword evidence="1" id="KW-0812">Transmembrane</keyword>
<feature type="transmembrane region" description="Helical" evidence="1">
    <location>
        <begin position="201"/>
        <end position="217"/>
    </location>
</feature>
<dbReference type="EMBL" id="MFDO01000018">
    <property type="protein sequence ID" value="OGE65464.1"/>
    <property type="molecule type" value="Genomic_DNA"/>
</dbReference>
<protein>
    <recommendedName>
        <fullName evidence="4">Membrane protein 6-pyruvoyl-tetrahydropterin synthase-related domain-containing protein</fullName>
    </recommendedName>
</protein>
<feature type="transmembrane region" description="Helical" evidence="1">
    <location>
        <begin position="125"/>
        <end position="144"/>
    </location>
</feature>
<comment type="caution">
    <text evidence="2">The sequence shown here is derived from an EMBL/GenBank/DDBJ whole genome shotgun (WGS) entry which is preliminary data.</text>
</comment>
<feature type="transmembrane region" description="Helical" evidence="1">
    <location>
        <begin position="410"/>
        <end position="433"/>
    </location>
</feature>
<feature type="transmembrane region" description="Helical" evidence="1">
    <location>
        <begin position="378"/>
        <end position="398"/>
    </location>
</feature>
<sequence length="756" mass="85424">MKFKLLKSIVLPSLLLCFLSLSTVIIWFKDGKMLATGEEGLVLANPARSIQLYQYSWNEVGSGIAVPGVNPMIPYLHLELFLVNQGLPVWLIQAGTFAVLMFIGSFSCYLLTINFFKDQVSKEKLLVVGLVAAVFYLFNPISMLGVWYRFALSFMFFYALAPLFLYLFIVGLNKKRLIFIFLLPLITLLFSFGYSAPSSTLLLWLLPFIYTLVLSKSKSNNGHVEYNLLPLLYFFSMIVFWVVINLWWIIPFINLSTSAFASETDIGHAIGTLKANSKDFTVDNVIRLIHGGFLYRGEVFGSLYKTPLFILLSWTIPVLTILGAIQLRSNKVKIFLIVSMALLLFLVKGTSFPFGFIFLLIFKSSIIFQLYRNPLEKIGMLLPIIYSPLFAYGAYYLLWKIKNVSSRITVLFSVLFLLLLFHWPFFTGAMVTFGGRDIKVEVPSSFQAANQSIPIGDHRILSIPVMGGASGFYNWTSGYKGVDGSEYLFNYPTLTKTYDAKSFHGYILTAESEGKIDDNLIGTAQFFSADIIAFRKDTDVAAFGYNFDALKRSKKMIEQSNLTQIFDSPEVALFSLPQEKIVPVIYAPSSVRFGESPEELLSLLKNKQYNPQSEIFICINKQKCSPFIEITDPALIKIEVSPKKVEYRKISPVNYEVKITGSAGRFILVFNNTYHPGWLLKMENEYLLTNRHIIANGYANGFVIDKVGSYNLSLEFAPEKNLLNGIKSSKVTMLAGLLVMIVLLLRRGWGWKNKGK</sequence>
<keyword evidence="1" id="KW-1133">Transmembrane helix</keyword>
<gene>
    <name evidence="2" type="ORF">A3B49_01075</name>
</gene>
<feature type="transmembrane region" description="Helical" evidence="1">
    <location>
        <begin position="150"/>
        <end position="170"/>
    </location>
</feature>
<evidence type="ECO:0000313" key="3">
    <source>
        <dbReference type="Proteomes" id="UP000178017"/>
    </source>
</evidence>
<feature type="transmembrane region" description="Helical" evidence="1">
    <location>
        <begin position="229"/>
        <end position="250"/>
    </location>
</feature>
<accession>A0A1F5MJB6</accession>
<feature type="transmembrane region" description="Helical" evidence="1">
    <location>
        <begin position="9"/>
        <end position="28"/>
    </location>
</feature>
<feature type="transmembrane region" description="Helical" evidence="1">
    <location>
        <begin position="334"/>
        <end position="362"/>
    </location>
</feature>
<feature type="transmembrane region" description="Helical" evidence="1">
    <location>
        <begin position="308"/>
        <end position="327"/>
    </location>
</feature>
<evidence type="ECO:0000256" key="1">
    <source>
        <dbReference type="SAM" id="Phobius"/>
    </source>
</evidence>
<proteinExistence type="predicted"/>
<dbReference type="Proteomes" id="UP000178017">
    <property type="component" value="Unassembled WGS sequence"/>
</dbReference>
<reference evidence="2 3" key="1">
    <citation type="journal article" date="2016" name="Nat. Commun.">
        <title>Thousands of microbial genomes shed light on interconnected biogeochemical processes in an aquifer system.</title>
        <authorList>
            <person name="Anantharaman K."/>
            <person name="Brown C.T."/>
            <person name="Hug L.A."/>
            <person name="Sharon I."/>
            <person name="Castelle C.J."/>
            <person name="Probst A.J."/>
            <person name="Thomas B.C."/>
            <person name="Singh A."/>
            <person name="Wilkins M.J."/>
            <person name="Karaoz U."/>
            <person name="Brodie E.L."/>
            <person name="Williams K.H."/>
            <person name="Hubbard S.S."/>
            <person name="Banfield J.F."/>
        </authorList>
    </citation>
    <scope>NUCLEOTIDE SEQUENCE [LARGE SCALE GENOMIC DNA]</scope>
</reference>
<keyword evidence="1" id="KW-0472">Membrane</keyword>
<evidence type="ECO:0000313" key="2">
    <source>
        <dbReference type="EMBL" id="OGE65464.1"/>
    </source>
</evidence>
<feature type="transmembrane region" description="Helical" evidence="1">
    <location>
        <begin position="731"/>
        <end position="749"/>
    </location>
</feature>